<feature type="compositionally biased region" description="Polar residues" evidence="1">
    <location>
        <begin position="211"/>
        <end position="239"/>
    </location>
</feature>
<proteinExistence type="predicted"/>
<organism evidence="2 3">
    <name type="scientific">Austropuccinia psidii MF-1</name>
    <dbReference type="NCBI Taxonomy" id="1389203"/>
    <lineage>
        <taxon>Eukaryota</taxon>
        <taxon>Fungi</taxon>
        <taxon>Dikarya</taxon>
        <taxon>Basidiomycota</taxon>
        <taxon>Pucciniomycotina</taxon>
        <taxon>Pucciniomycetes</taxon>
        <taxon>Pucciniales</taxon>
        <taxon>Sphaerophragmiaceae</taxon>
        <taxon>Austropuccinia</taxon>
    </lineage>
</organism>
<dbReference type="AlphaFoldDB" id="A0A9Q3DY08"/>
<evidence type="ECO:0000256" key="1">
    <source>
        <dbReference type="SAM" id="MobiDB-lite"/>
    </source>
</evidence>
<accession>A0A9Q3DY08</accession>
<protein>
    <submittedName>
        <fullName evidence="2">Uncharacterized protein</fullName>
    </submittedName>
</protein>
<keyword evidence="3" id="KW-1185">Reference proteome</keyword>
<feature type="region of interest" description="Disordered" evidence="1">
    <location>
        <begin position="194"/>
        <end position="248"/>
    </location>
</feature>
<reference evidence="2" key="1">
    <citation type="submission" date="2021-03" db="EMBL/GenBank/DDBJ databases">
        <title>Draft genome sequence of rust myrtle Austropuccinia psidii MF-1, a brazilian biotype.</title>
        <authorList>
            <person name="Quecine M.C."/>
            <person name="Pachon D.M.R."/>
            <person name="Bonatelli M.L."/>
            <person name="Correr F.H."/>
            <person name="Franceschini L.M."/>
            <person name="Leite T.F."/>
            <person name="Margarido G.R.A."/>
            <person name="Almeida C.A."/>
            <person name="Ferrarezi J.A."/>
            <person name="Labate C.A."/>
        </authorList>
    </citation>
    <scope>NUCLEOTIDE SEQUENCE</scope>
    <source>
        <strain evidence="2">MF-1</strain>
    </source>
</reference>
<sequence>MSSKITELTESSPSVLLPSVLCGSGIISWLHSPWSMASSGNFDPSQTYDGYKAVEGLDPDCTECLMKGRQCFQHYNPCSSKRYLWSKKDGSFGKEFPVTEAPTPDGTSGYCKFRGRWLDGPMLEGQFIPVQRFESQGLTTKGCDEPDGEEVEVVLNSVGHQSSTSPSQHVSKIFQSQVIPSTPRSFQPVLYTIPSSIPPPSPNPSTARPSLVSQVRPSPITQPRNSPMVTSQQLQSVAGSSRRREDGLPLLFPAAKVIQ</sequence>
<evidence type="ECO:0000313" key="2">
    <source>
        <dbReference type="EMBL" id="MBW0511384.1"/>
    </source>
</evidence>
<gene>
    <name evidence="2" type="ORF">O181_051099</name>
</gene>
<comment type="caution">
    <text evidence="2">The sequence shown here is derived from an EMBL/GenBank/DDBJ whole genome shotgun (WGS) entry which is preliminary data.</text>
</comment>
<dbReference type="EMBL" id="AVOT02022163">
    <property type="protein sequence ID" value="MBW0511384.1"/>
    <property type="molecule type" value="Genomic_DNA"/>
</dbReference>
<dbReference type="Proteomes" id="UP000765509">
    <property type="component" value="Unassembled WGS sequence"/>
</dbReference>
<evidence type="ECO:0000313" key="3">
    <source>
        <dbReference type="Proteomes" id="UP000765509"/>
    </source>
</evidence>
<name>A0A9Q3DY08_9BASI</name>